<dbReference type="EMBL" id="MNCJ02000322">
    <property type="protein sequence ID" value="KAF5798937.1"/>
    <property type="molecule type" value="Genomic_DNA"/>
</dbReference>
<dbReference type="Gramene" id="mRNA:HanXRQr2_Chr07g0298831">
    <property type="protein sequence ID" value="mRNA:HanXRQr2_Chr07g0298831"/>
    <property type="gene ID" value="HanXRQr2_Chr07g0298831"/>
</dbReference>
<evidence type="ECO:0000313" key="1">
    <source>
        <dbReference type="EMBL" id="KAF5798937.1"/>
    </source>
</evidence>
<protein>
    <submittedName>
        <fullName evidence="1">Uncharacterized protein</fullName>
    </submittedName>
</protein>
<organism evidence="1 2">
    <name type="scientific">Helianthus annuus</name>
    <name type="common">Common sunflower</name>
    <dbReference type="NCBI Taxonomy" id="4232"/>
    <lineage>
        <taxon>Eukaryota</taxon>
        <taxon>Viridiplantae</taxon>
        <taxon>Streptophyta</taxon>
        <taxon>Embryophyta</taxon>
        <taxon>Tracheophyta</taxon>
        <taxon>Spermatophyta</taxon>
        <taxon>Magnoliopsida</taxon>
        <taxon>eudicotyledons</taxon>
        <taxon>Gunneridae</taxon>
        <taxon>Pentapetalae</taxon>
        <taxon>asterids</taxon>
        <taxon>campanulids</taxon>
        <taxon>Asterales</taxon>
        <taxon>Asteraceae</taxon>
        <taxon>Asteroideae</taxon>
        <taxon>Heliantheae alliance</taxon>
        <taxon>Heliantheae</taxon>
        <taxon>Helianthus</taxon>
    </lineage>
</organism>
<dbReference type="Proteomes" id="UP000215914">
    <property type="component" value="Unassembled WGS sequence"/>
</dbReference>
<accession>A0A9K3NFX5</accession>
<evidence type="ECO:0000313" key="2">
    <source>
        <dbReference type="Proteomes" id="UP000215914"/>
    </source>
</evidence>
<gene>
    <name evidence="1" type="ORF">HanXRQr2_Chr07g0298831</name>
</gene>
<dbReference type="AlphaFoldDB" id="A0A9K3NFX5"/>
<sequence length="114" mass="13317">MHHNDQINKCILGHQSICFLEIDLDNDLYVRLRLFIKIPYISKSNLAIMSICSHLYFNFLLLRVNVDGRKQELIDASEASVFFSGLLTQRKVHLYWSLYATKGLNSARICDFDY</sequence>
<comment type="caution">
    <text evidence="1">The sequence shown here is derived from an EMBL/GenBank/DDBJ whole genome shotgun (WGS) entry which is preliminary data.</text>
</comment>
<reference evidence="1" key="2">
    <citation type="submission" date="2020-06" db="EMBL/GenBank/DDBJ databases">
        <title>Helianthus annuus Genome sequencing and assembly Release 2.</title>
        <authorList>
            <person name="Gouzy J."/>
            <person name="Langlade N."/>
            <person name="Munos S."/>
        </authorList>
    </citation>
    <scope>NUCLEOTIDE SEQUENCE</scope>
    <source>
        <tissue evidence="1">Leaves</tissue>
    </source>
</reference>
<proteinExistence type="predicted"/>
<keyword evidence="2" id="KW-1185">Reference proteome</keyword>
<name>A0A9K3NFX5_HELAN</name>
<reference evidence="1" key="1">
    <citation type="journal article" date="2017" name="Nature">
        <title>The sunflower genome provides insights into oil metabolism, flowering and Asterid evolution.</title>
        <authorList>
            <person name="Badouin H."/>
            <person name="Gouzy J."/>
            <person name="Grassa C.J."/>
            <person name="Murat F."/>
            <person name="Staton S.E."/>
            <person name="Cottret L."/>
            <person name="Lelandais-Briere C."/>
            <person name="Owens G.L."/>
            <person name="Carrere S."/>
            <person name="Mayjonade B."/>
            <person name="Legrand L."/>
            <person name="Gill N."/>
            <person name="Kane N.C."/>
            <person name="Bowers J.E."/>
            <person name="Hubner S."/>
            <person name="Bellec A."/>
            <person name="Berard A."/>
            <person name="Berges H."/>
            <person name="Blanchet N."/>
            <person name="Boniface M.C."/>
            <person name="Brunel D."/>
            <person name="Catrice O."/>
            <person name="Chaidir N."/>
            <person name="Claudel C."/>
            <person name="Donnadieu C."/>
            <person name="Faraut T."/>
            <person name="Fievet G."/>
            <person name="Helmstetter N."/>
            <person name="King M."/>
            <person name="Knapp S.J."/>
            <person name="Lai Z."/>
            <person name="Le Paslier M.C."/>
            <person name="Lippi Y."/>
            <person name="Lorenzon L."/>
            <person name="Mandel J.R."/>
            <person name="Marage G."/>
            <person name="Marchand G."/>
            <person name="Marquand E."/>
            <person name="Bret-Mestries E."/>
            <person name="Morien E."/>
            <person name="Nambeesan S."/>
            <person name="Nguyen T."/>
            <person name="Pegot-Espagnet P."/>
            <person name="Pouilly N."/>
            <person name="Raftis F."/>
            <person name="Sallet E."/>
            <person name="Schiex T."/>
            <person name="Thomas J."/>
            <person name="Vandecasteele C."/>
            <person name="Vares D."/>
            <person name="Vear F."/>
            <person name="Vautrin S."/>
            <person name="Crespi M."/>
            <person name="Mangin B."/>
            <person name="Burke J.M."/>
            <person name="Salse J."/>
            <person name="Munos S."/>
            <person name="Vincourt P."/>
            <person name="Rieseberg L.H."/>
            <person name="Langlade N.B."/>
        </authorList>
    </citation>
    <scope>NUCLEOTIDE SEQUENCE</scope>
    <source>
        <tissue evidence="1">Leaves</tissue>
    </source>
</reference>